<gene>
    <name evidence="2" type="ordered locus">RHOM_02755</name>
</gene>
<name>G2T029_ROSHA</name>
<dbReference type="InterPro" id="IPR003607">
    <property type="entry name" value="HD/PDEase_dom"/>
</dbReference>
<dbReference type="EMBL" id="CP003040">
    <property type="protein sequence ID" value="AEN95673.1"/>
    <property type="molecule type" value="Genomic_DNA"/>
</dbReference>
<feature type="region of interest" description="Disordered" evidence="1">
    <location>
        <begin position="405"/>
        <end position="445"/>
    </location>
</feature>
<dbReference type="SUPFAM" id="SSF109604">
    <property type="entry name" value="HD-domain/PDEase-like"/>
    <property type="match status" value="1"/>
</dbReference>
<organism evidence="2 3">
    <name type="scientific">Roseburia hominis (strain DSM 16839 / JCM 17582 / NCIMB 14029 / A2-183)</name>
    <dbReference type="NCBI Taxonomy" id="585394"/>
    <lineage>
        <taxon>Bacteria</taxon>
        <taxon>Bacillati</taxon>
        <taxon>Bacillota</taxon>
        <taxon>Clostridia</taxon>
        <taxon>Lachnospirales</taxon>
        <taxon>Lachnospiraceae</taxon>
        <taxon>Roseburia</taxon>
    </lineage>
</organism>
<proteinExistence type="predicted"/>
<dbReference type="eggNOG" id="COG2206">
    <property type="taxonomic scope" value="Bacteria"/>
</dbReference>
<dbReference type="PANTHER" id="PTHR43155:SF2">
    <property type="entry name" value="CYCLIC DI-GMP PHOSPHODIESTERASE PA4108"/>
    <property type="match status" value="1"/>
</dbReference>
<dbReference type="Pfam" id="PF13487">
    <property type="entry name" value="HD_5"/>
    <property type="match status" value="1"/>
</dbReference>
<evidence type="ECO:0000313" key="2">
    <source>
        <dbReference type="EMBL" id="AEN95673.1"/>
    </source>
</evidence>
<protein>
    <submittedName>
        <fullName evidence="2">Response regulator</fullName>
    </submittedName>
</protein>
<feature type="compositionally biased region" description="Basic residues" evidence="1">
    <location>
        <begin position="436"/>
        <end position="445"/>
    </location>
</feature>
<dbReference type="KEGG" id="rho:RHOM_02755"/>
<dbReference type="AlphaFoldDB" id="G2T029"/>
<accession>G2T029</accession>
<keyword evidence="3" id="KW-1185">Reference proteome</keyword>
<evidence type="ECO:0000313" key="3">
    <source>
        <dbReference type="Proteomes" id="UP000008178"/>
    </source>
</evidence>
<dbReference type="STRING" id="585394.RHOM_02755"/>
<dbReference type="HOGENOM" id="CLU_000445_92_1_9"/>
<sequence length="445" mass="50642">MTIPEEGEISMQFVKTADLKPGMRLAKPIYNRMGVLLYERDTRLTIQGINSIENFGLIGIFILEPAEPLPPLSREDLEFEQFQTIYMFKLKDNMDKLVDNLVPSTLLSLVDDIQRHYGSLDHKLNFTQTLRSSADFVYKHSISVGILSAMISNEMQLPAEDIRALITASLLYDFGYLYVPQAILDKGDDLSDSDQNFIQMNLERGYESIRPRYEECNLPKISLEIIQQFIFQKSQTLKIKDPSPETRLLCDILKVADQFDRLTAMNINNPPVSEVAAMSFLRRHSRTYNPRVVAALAECIHILPTGACVDLSDGEKALVLVENAADFTRPMILKFSNNMIYDLSDPVIGDSLRVTDIMKTMDNRIAIDEEALEHFVADQYIRETADRFRQKKLAIAQRKQKAAQKKSMDDLLDNARVLTPPPIAPVPEEDASPIRKAPRKRMKLV</sequence>
<dbReference type="Gene3D" id="1.10.3210.10">
    <property type="entry name" value="Hypothetical protein af1432"/>
    <property type="match status" value="1"/>
</dbReference>
<dbReference type="PANTHER" id="PTHR43155">
    <property type="entry name" value="CYCLIC DI-GMP PHOSPHODIESTERASE PA4108-RELATED"/>
    <property type="match status" value="1"/>
</dbReference>
<reference evidence="2 3" key="1">
    <citation type="journal article" date="2015" name="Genome Announc.">
        <title>Complete genome sequence of the human gut symbiont Roseburia hominis.</title>
        <authorList>
            <person name="Travis A.J."/>
            <person name="Kelly D."/>
            <person name="Flint H.J."/>
            <person name="Aminov R.I."/>
        </authorList>
    </citation>
    <scope>NUCLEOTIDE SEQUENCE [LARGE SCALE GENOMIC DNA]</scope>
    <source>
        <strain evidence="3">DSM 16839 / JCM 17582 / NCIMB 14029 / A2-183</strain>
    </source>
</reference>
<dbReference type="CDD" id="cd00077">
    <property type="entry name" value="HDc"/>
    <property type="match status" value="1"/>
</dbReference>
<dbReference type="Proteomes" id="UP000008178">
    <property type="component" value="Chromosome"/>
</dbReference>
<evidence type="ECO:0000256" key="1">
    <source>
        <dbReference type="SAM" id="MobiDB-lite"/>
    </source>
</evidence>